<feature type="compositionally biased region" description="Low complexity" evidence="1">
    <location>
        <begin position="241"/>
        <end position="254"/>
    </location>
</feature>
<evidence type="ECO:0000256" key="1">
    <source>
        <dbReference type="SAM" id="MobiDB-lite"/>
    </source>
</evidence>
<feature type="region of interest" description="Disordered" evidence="1">
    <location>
        <begin position="979"/>
        <end position="1058"/>
    </location>
</feature>
<feature type="compositionally biased region" description="Basic and acidic residues" evidence="1">
    <location>
        <begin position="485"/>
        <end position="499"/>
    </location>
</feature>
<feature type="region of interest" description="Disordered" evidence="1">
    <location>
        <begin position="434"/>
        <end position="683"/>
    </location>
</feature>
<dbReference type="CDD" id="cd17082">
    <property type="entry name" value="RAWUL_PCGF2_like"/>
    <property type="match status" value="1"/>
</dbReference>
<dbReference type="EnsemblMetazoa" id="AALB004653-RA">
    <property type="protein sequence ID" value="AALB004653-PA"/>
    <property type="gene ID" value="AALB004653"/>
</dbReference>
<feature type="compositionally biased region" description="Pro residues" evidence="1">
    <location>
        <begin position="1258"/>
        <end position="1270"/>
    </location>
</feature>
<feature type="region of interest" description="Disordered" evidence="1">
    <location>
        <begin position="922"/>
        <end position="948"/>
    </location>
</feature>
<feature type="region of interest" description="Disordered" evidence="1">
    <location>
        <begin position="1115"/>
        <end position="1325"/>
    </location>
</feature>
<dbReference type="PANTHER" id="PTHR10825:SF29">
    <property type="entry name" value="POLYCOMB GROUP RING FINGER PROTEIN 1"/>
    <property type="match status" value="1"/>
</dbReference>
<feature type="compositionally biased region" description="Low complexity" evidence="1">
    <location>
        <begin position="367"/>
        <end position="378"/>
    </location>
</feature>
<feature type="compositionally biased region" description="Low complexity" evidence="1">
    <location>
        <begin position="174"/>
        <end position="183"/>
    </location>
</feature>
<dbReference type="InterPro" id="IPR032443">
    <property type="entry name" value="RAWUL"/>
</dbReference>
<dbReference type="PANTHER" id="PTHR10825">
    <property type="entry name" value="RING FINGER DOMAIN-CONTAINING, POLYCOMB GROUP COMPONENT"/>
    <property type="match status" value="1"/>
</dbReference>
<feature type="compositionally biased region" description="Pro residues" evidence="1">
    <location>
        <begin position="1145"/>
        <end position="1154"/>
    </location>
</feature>
<sequence length="1597" mass="168876">MLLLLPDATLQAIVYKLVPGLYENELRRRRAFYRQHPEMAAIATPEQRGDDTEHLIFGPNEKISLSLEYAEKELAQDNEELLTPKYLLCPALFSIAHLKKFIIFKYGISERHFCVEIMYKVKTIILPDYYTLMDVAYIYTWKRDAPMKYFYRIRTTESYPEELTVDMPLRRTPSISSQSQESYRSNEEDDKENIGSSGQECKQRGSEVNESKPPRLECSVVGTTPARKGGITAADQPSNGSSTPTVSTPATATVPSRKNEAIKLKIELNKNKYVSFLQSPQADIPVRSEKPEKVKRKKTALDGGSPASAHHHRRTPPLPASIAQALPSGQGADLKIKIEKIKYATPKDGKSGKKSSPPYKVELSPGLSQGLSVSSSSWEVEEPKKSSSSSSSRSSLSLSKKLKLSKSSTSLEVKHPIVLKIDQRSPDMATSTLKFEVTPKVSPKSKATSPLPMLPPLAPSPPAPKFEDEQSQFLNSFQLAPIKSLAEETEKVECKKEPTGKQSPSSAAGGAAASAASELSPPKKASSPTSTSPSSTPNKAVNGGSCVAANGGTVVPSAKRKAKEPAQRPDENTKRSKKPKLSDEEMKAMVEQKVAENINSPRGCIVPPIFFRPTPASPATPASSSSISPPAGDKPLDKKPRKPRTNGAKPMPTMTPKRDSPRPFVVPKPLSASGTPSAFMPPPPPPIVSATNIPAVKPSQPVVVPVPILLKPEVAQKKAPGSSPVTASSKASTIPTSGQPSLLIPNRRPTMPTKLPTSQAAAVTASTPKEPTSLDATKPKKHALELKRAQSNPSVNIIPPTPRDTEISKLRPEDIKKNAKVYGPPEASPFTPPKPVVKTDAAGFVVPTKTAPKPATSSSSSSSSSSSNNNNNNNSNSATAGANSSAASNTTTTSSTNVPAGPGKGARPVNYLNYALYNSKAAPAGSRTPIPSYSISSPSYSPDSPQYSPNFNISTKQYKYVNPLACTSFLQNMLVDRKSGDNISPPLPSTQESPKVGGAITVSSAASKTPSPPLVPVKSEVTSPLKAPPSTAPVDRKRPASAMSPDASASGSAVEPPVDKKPIVQSILAMNIPSSLSITLATEEDEVARQAARKIRESDPANNHIEIVKLPDVPISEVSPKHTPTTSPGSISPPSIAPAMKEAPPKIPTPPAITPPKGNEGFQKKFLESIDTKQGGETPVLATTNATVMTATTTSTTPPSTGSASKTSNAISSRRQSVGCFPVNRYPEIDLTKSSTPSPVAGKTSRPAGVPPTSGAPTPSPKTLMPPPKMLPIGMKHSPSTGPLGGNQHPKAISPPMPKSSLSPVLSPKPRSNTHTTPPALPSLASMGPMFGIQLKSDANALQNGGGNGTPVKKPSLPPTLPRRKIVPANNTTSLVPLKTSPPSGAMKPSVGSMGGAGDFITLHPQVSSSPHQAQQQKQQQQQQQQLQQQLPPNFTNGAMLSSMAALNASNLYNNMLNQHQQQQQQQHQQKFYEQFMTDVMNSARMYQQLALQDSLTITTSPGMRSPHPNLAPYQQLQQNFMNSLTVTPLRGGQQNAGSNGTGGNAGGSPLSIASNGGASGRSGQAPKMTAMKPRPGGGGPGTPGTGPGANPTKGVS</sequence>
<feature type="region of interest" description="Disordered" evidence="1">
    <location>
        <begin position="1528"/>
        <end position="1597"/>
    </location>
</feature>
<reference evidence="2 3" key="1">
    <citation type="journal article" date="2017" name="G3 (Bethesda)">
        <title>The Physical Genome Mapping of Anopheles albimanus Corrected Scaffold Misassemblies and Identified Interarm Rearrangements in Genus Anopheles.</title>
        <authorList>
            <person name="Artemov G.N."/>
            <person name="Peery A.N."/>
            <person name="Jiang X."/>
            <person name="Tu Z."/>
            <person name="Stegniy V.N."/>
            <person name="Sharakhova M.V."/>
            <person name="Sharakhov I.V."/>
        </authorList>
    </citation>
    <scope>NUCLEOTIDE SEQUENCE [LARGE SCALE GENOMIC DNA]</scope>
    <source>
        <strain evidence="2 3">ALBI9_A</strain>
    </source>
</reference>
<dbReference type="VEuPathDB" id="VectorBase:AALB004653"/>
<protein>
    <submittedName>
        <fullName evidence="2">RAWUL domain-containing protein</fullName>
    </submittedName>
</protein>
<feature type="compositionally biased region" description="Low complexity" evidence="1">
    <location>
        <begin position="1413"/>
        <end position="1430"/>
    </location>
</feature>
<feature type="compositionally biased region" description="Gly residues" evidence="1">
    <location>
        <begin position="1576"/>
        <end position="1588"/>
    </location>
</feature>
<feature type="compositionally biased region" description="Low complexity" evidence="1">
    <location>
        <begin position="503"/>
        <end position="537"/>
    </location>
</feature>
<feature type="compositionally biased region" description="Low complexity" evidence="1">
    <location>
        <begin position="1182"/>
        <end position="1208"/>
    </location>
</feature>
<feature type="compositionally biased region" description="Basic and acidic residues" evidence="1">
    <location>
        <begin position="1162"/>
        <end position="1171"/>
    </location>
</feature>
<feature type="region of interest" description="Disordered" evidence="1">
    <location>
        <begin position="1339"/>
        <end position="1438"/>
    </location>
</feature>
<dbReference type="Proteomes" id="UP000069272">
    <property type="component" value="Chromosome 3L"/>
</dbReference>
<feature type="region of interest" description="Disordered" evidence="1">
    <location>
        <begin position="164"/>
        <end position="254"/>
    </location>
</feature>
<reference evidence="2" key="2">
    <citation type="submission" date="2022-08" db="UniProtKB">
        <authorList>
            <consortium name="EnsemblMetazoa"/>
        </authorList>
    </citation>
    <scope>IDENTIFICATION</scope>
    <source>
        <strain evidence="2">STECLA/ALBI9_A</strain>
    </source>
</reference>
<dbReference type="GO" id="GO:0000122">
    <property type="term" value="P:negative regulation of transcription by RNA polymerase II"/>
    <property type="evidence" value="ECO:0007669"/>
    <property type="project" value="TreeGrafter"/>
</dbReference>
<feature type="region of interest" description="Disordered" evidence="1">
    <location>
        <begin position="278"/>
        <end position="408"/>
    </location>
</feature>
<feature type="compositionally biased region" description="Low complexity" evidence="1">
    <location>
        <begin position="929"/>
        <end position="948"/>
    </location>
</feature>
<feature type="compositionally biased region" description="Low complexity" evidence="1">
    <location>
        <begin position="1123"/>
        <end position="1139"/>
    </location>
</feature>
<feature type="compositionally biased region" description="Basic and acidic residues" evidence="1">
    <location>
        <begin position="563"/>
        <end position="594"/>
    </location>
</feature>
<feature type="compositionally biased region" description="Basic and acidic residues" evidence="1">
    <location>
        <begin position="201"/>
        <end position="215"/>
    </location>
</feature>
<feature type="compositionally biased region" description="Basic and acidic residues" evidence="1">
    <location>
        <begin position="334"/>
        <end position="351"/>
    </location>
</feature>
<proteinExistence type="predicted"/>
<feature type="compositionally biased region" description="Pro residues" evidence="1">
    <location>
        <begin position="826"/>
        <end position="835"/>
    </location>
</feature>
<dbReference type="GO" id="GO:0035102">
    <property type="term" value="C:PRC1 complex"/>
    <property type="evidence" value="ECO:0007669"/>
    <property type="project" value="TreeGrafter"/>
</dbReference>
<feature type="compositionally biased region" description="Low complexity" evidence="1">
    <location>
        <begin position="613"/>
        <end position="633"/>
    </location>
</feature>
<dbReference type="GO" id="GO:1990841">
    <property type="term" value="F:promoter-specific chromatin binding"/>
    <property type="evidence" value="ECO:0007669"/>
    <property type="project" value="TreeGrafter"/>
</dbReference>
<feature type="compositionally biased region" description="Pro residues" evidence="1">
    <location>
        <begin position="452"/>
        <end position="464"/>
    </location>
</feature>
<feature type="compositionally biased region" description="Polar residues" evidence="1">
    <location>
        <begin position="755"/>
        <end position="770"/>
    </location>
</feature>
<dbReference type="VEuPathDB" id="VectorBase:AALB20_027082"/>
<feature type="compositionally biased region" description="Polar residues" evidence="1">
    <location>
        <begin position="723"/>
        <end position="740"/>
    </location>
</feature>
<feature type="compositionally biased region" description="Basic and acidic residues" evidence="1">
    <location>
        <begin position="803"/>
        <end position="817"/>
    </location>
</feature>
<dbReference type="Gene3D" id="3.10.20.90">
    <property type="entry name" value="Phosphatidylinositol 3-kinase Catalytic Subunit, Chain A, domain 1"/>
    <property type="match status" value="1"/>
</dbReference>
<accession>A0A182FDR2</accession>
<feature type="compositionally biased region" description="Low complexity" evidence="1">
    <location>
        <begin position="1299"/>
        <end position="1311"/>
    </location>
</feature>
<feature type="compositionally biased region" description="Low complexity" evidence="1">
    <location>
        <begin position="1040"/>
        <end position="1053"/>
    </location>
</feature>
<keyword evidence="3" id="KW-1185">Reference proteome</keyword>
<feature type="compositionally biased region" description="Low complexity" evidence="1">
    <location>
        <begin position="386"/>
        <end position="408"/>
    </location>
</feature>
<evidence type="ECO:0000313" key="2">
    <source>
        <dbReference type="EnsemblMetazoa" id="AALB004653-PA"/>
    </source>
</evidence>
<organism evidence="2 3">
    <name type="scientific">Anopheles albimanus</name>
    <name type="common">New world malaria mosquito</name>
    <dbReference type="NCBI Taxonomy" id="7167"/>
    <lineage>
        <taxon>Eukaryota</taxon>
        <taxon>Metazoa</taxon>
        <taxon>Ecdysozoa</taxon>
        <taxon>Arthropoda</taxon>
        <taxon>Hexapoda</taxon>
        <taxon>Insecta</taxon>
        <taxon>Pterygota</taxon>
        <taxon>Neoptera</taxon>
        <taxon>Endopterygota</taxon>
        <taxon>Diptera</taxon>
        <taxon>Nematocera</taxon>
        <taxon>Culicoidea</taxon>
        <taxon>Culicidae</taxon>
        <taxon>Anophelinae</taxon>
        <taxon>Anopheles</taxon>
    </lineage>
</organism>
<evidence type="ECO:0000313" key="3">
    <source>
        <dbReference type="Proteomes" id="UP000069272"/>
    </source>
</evidence>
<dbReference type="Pfam" id="PF16207">
    <property type="entry name" value="RAWUL"/>
    <property type="match status" value="1"/>
</dbReference>
<dbReference type="STRING" id="7167.A0A182FDR2"/>
<feature type="region of interest" description="Disordered" evidence="1">
    <location>
        <begin position="715"/>
        <end position="909"/>
    </location>
</feature>
<name>A0A182FDR2_ANOAL</name>
<feature type="compositionally biased region" description="Low complexity" evidence="1">
    <location>
        <begin position="855"/>
        <end position="897"/>
    </location>
</feature>